<evidence type="ECO:0000313" key="2">
    <source>
        <dbReference type="Proteomes" id="UP001321473"/>
    </source>
</evidence>
<gene>
    <name evidence="1" type="ORF">V5799_024403</name>
</gene>
<dbReference type="Proteomes" id="UP001321473">
    <property type="component" value="Unassembled WGS sequence"/>
</dbReference>
<dbReference type="PANTHER" id="PTHR45904">
    <property type="entry name" value="TRNA (URACIL-5-)-METHYLTRANSFERASE"/>
    <property type="match status" value="1"/>
</dbReference>
<proteinExistence type="predicted"/>
<comment type="caution">
    <text evidence="1">The sequence shown here is derived from an EMBL/GenBank/DDBJ whole genome shotgun (WGS) entry which is preliminary data.</text>
</comment>
<dbReference type="Gene3D" id="3.40.50.150">
    <property type="entry name" value="Vaccinia Virus protein VP39"/>
    <property type="match status" value="1"/>
</dbReference>
<organism evidence="1 2">
    <name type="scientific">Amblyomma americanum</name>
    <name type="common">Lone star tick</name>
    <dbReference type="NCBI Taxonomy" id="6943"/>
    <lineage>
        <taxon>Eukaryota</taxon>
        <taxon>Metazoa</taxon>
        <taxon>Ecdysozoa</taxon>
        <taxon>Arthropoda</taxon>
        <taxon>Chelicerata</taxon>
        <taxon>Arachnida</taxon>
        <taxon>Acari</taxon>
        <taxon>Parasitiformes</taxon>
        <taxon>Ixodida</taxon>
        <taxon>Ixodoidea</taxon>
        <taxon>Ixodidae</taxon>
        <taxon>Amblyomminae</taxon>
        <taxon>Amblyomma</taxon>
    </lineage>
</organism>
<name>A0AAQ4ECN6_AMBAM</name>
<protein>
    <submittedName>
        <fullName evidence="1">Uncharacterized protein</fullName>
    </submittedName>
</protein>
<sequence>MTAARLRHSHAFSQHCRQPLYLGRNEVLKSRQLPRLLAVPFCRCALALFSSSPLLRHCYSDHVSHDSVRVCLAERKDGIANAHYQVGRAELLLPEIHNQLFAEDLSAVVNPGRAGLSARATRALRGYSHIKRLVYIACQPEGAAMDNFVE</sequence>
<dbReference type="AlphaFoldDB" id="A0AAQ4ECN6"/>
<dbReference type="InterPro" id="IPR029063">
    <property type="entry name" value="SAM-dependent_MTases_sf"/>
</dbReference>
<dbReference type="InterPro" id="IPR045850">
    <property type="entry name" value="TRM2_met"/>
</dbReference>
<keyword evidence="2" id="KW-1185">Reference proteome</keyword>
<dbReference type="EMBL" id="JARKHS020018420">
    <property type="protein sequence ID" value="KAK8772353.1"/>
    <property type="molecule type" value="Genomic_DNA"/>
</dbReference>
<dbReference type="PANTHER" id="PTHR45904:SF1">
    <property type="entry name" value="TRNA (URACIL-5-)-METHYLTRANSFERASE HOMOLOG B"/>
    <property type="match status" value="1"/>
</dbReference>
<reference evidence="1 2" key="1">
    <citation type="journal article" date="2023" name="Arcadia Sci">
        <title>De novo assembly of a long-read Amblyomma americanum tick genome.</title>
        <authorList>
            <person name="Chou S."/>
            <person name="Poskanzer K.E."/>
            <person name="Rollins M."/>
            <person name="Thuy-Boun P.S."/>
        </authorList>
    </citation>
    <scope>NUCLEOTIDE SEQUENCE [LARGE SCALE GENOMIC DNA]</scope>
    <source>
        <strain evidence="1">F_SG_1</strain>
        <tissue evidence="1">Salivary glands</tissue>
    </source>
</reference>
<evidence type="ECO:0000313" key="1">
    <source>
        <dbReference type="EMBL" id="KAK8772353.1"/>
    </source>
</evidence>
<dbReference type="GO" id="GO:0003723">
    <property type="term" value="F:RNA binding"/>
    <property type="evidence" value="ECO:0007669"/>
    <property type="project" value="TreeGrafter"/>
</dbReference>
<accession>A0AAQ4ECN6</accession>